<comment type="subcellular location">
    <subcellularLocation>
        <location evidence="1 6">Membrane</location>
        <topology evidence="1 6">Multi-pass membrane protein</topology>
    </subcellularLocation>
</comment>
<keyword evidence="3 6" id="KW-0812">Transmembrane</keyword>
<keyword evidence="5 6" id="KW-0472">Membrane</keyword>
<dbReference type="EMBL" id="JACHOV010000003">
    <property type="protein sequence ID" value="MBB4640775.1"/>
    <property type="molecule type" value="Genomic_DNA"/>
</dbReference>
<dbReference type="InterPro" id="IPR001727">
    <property type="entry name" value="GDT1-like"/>
</dbReference>
<name>A0A840HS27_9SPHN</name>
<dbReference type="GO" id="GO:0046873">
    <property type="term" value="F:metal ion transmembrane transporter activity"/>
    <property type="evidence" value="ECO:0007669"/>
    <property type="project" value="InterPro"/>
</dbReference>
<evidence type="ECO:0000313" key="7">
    <source>
        <dbReference type="EMBL" id="MBB4640775.1"/>
    </source>
</evidence>
<evidence type="ECO:0000256" key="4">
    <source>
        <dbReference type="ARBA" id="ARBA00022989"/>
    </source>
</evidence>
<evidence type="ECO:0000256" key="5">
    <source>
        <dbReference type="ARBA" id="ARBA00023136"/>
    </source>
</evidence>
<proteinExistence type="inferred from homology"/>
<evidence type="ECO:0000256" key="6">
    <source>
        <dbReference type="RuleBase" id="RU365102"/>
    </source>
</evidence>
<dbReference type="GO" id="GO:0016020">
    <property type="term" value="C:membrane"/>
    <property type="evidence" value="ECO:0007669"/>
    <property type="project" value="UniProtKB-SubCell"/>
</dbReference>
<dbReference type="PANTHER" id="PTHR12608">
    <property type="entry name" value="TRANSMEMBRANE PROTEIN HTP-1 RELATED"/>
    <property type="match status" value="1"/>
</dbReference>
<sequence>MDALLIALLASAFAEMGDKTQLLALLLAVRFRSDGAVLAGIALATILNCALSAAGGWLISGLIGSNARTLFFGLPFLFAGVGMLLPLKPPEDAKGWRIGPFFTAFLTMFILEFGDKSQFITAGVAVHTADPLMAAAGASTGIFLALSPVVLMRKQFFLDVPLGLIRRVAAVLFLLIGVILALKAFELL</sequence>
<evidence type="ECO:0000256" key="1">
    <source>
        <dbReference type="ARBA" id="ARBA00004141"/>
    </source>
</evidence>
<keyword evidence="4 6" id="KW-1133">Transmembrane helix</keyword>
<dbReference type="AlphaFoldDB" id="A0A840HS27"/>
<accession>A0A840HS27</accession>
<feature type="transmembrane region" description="Helical" evidence="6">
    <location>
        <begin position="70"/>
        <end position="87"/>
    </location>
</feature>
<dbReference type="PANTHER" id="PTHR12608:SF1">
    <property type="entry name" value="TRANSMEMBRANE PROTEIN 165"/>
    <property type="match status" value="1"/>
</dbReference>
<dbReference type="Pfam" id="PF01169">
    <property type="entry name" value="GDT1"/>
    <property type="match status" value="2"/>
</dbReference>
<feature type="transmembrane region" description="Helical" evidence="6">
    <location>
        <begin position="132"/>
        <end position="152"/>
    </location>
</feature>
<evidence type="ECO:0000256" key="2">
    <source>
        <dbReference type="ARBA" id="ARBA00009190"/>
    </source>
</evidence>
<feature type="transmembrane region" description="Helical" evidence="6">
    <location>
        <begin position="38"/>
        <end position="58"/>
    </location>
</feature>
<dbReference type="Proteomes" id="UP000575068">
    <property type="component" value="Unassembled WGS sequence"/>
</dbReference>
<comment type="similarity">
    <text evidence="2 6">Belongs to the GDT1 family.</text>
</comment>
<keyword evidence="8" id="KW-1185">Reference proteome</keyword>
<evidence type="ECO:0000313" key="8">
    <source>
        <dbReference type="Proteomes" id="UP000575068"/>
    </source>
</evidence>
<dbReference type="RefSeq" id="WP_184474599.1">
    <property type="nucleotide sequence ID" value="NZ_JACHOV010000003.1"/>
</dbReference>
<gene>
    <name evidence="7" type="ORF">HNQ99_001068</name>
</gene>
<evidence type="ECO:0000256" key="3">
    <source>
        <dbReference type="ARBA" id="ARBA00022692"/>
    </source>
</evidence>
<organism evidence="7 8">
    <name type="scientific">Rhizorhapis suberifaciens</name>
    <name type="common">corky root of lettuce</name>
    <dbReference type="NCBI Taxonomy" id="13656"/>
    <lineage>
        <taxon>Bacteria</taxon>
        <taxon>Pseudomonadati</taxon>
        <taxon>Pseudomonadota</taxon>
        <taxon>Alphaproteobacteria</taxon>
        <taxon>Sphingomonadales</taxon>
        <taxon>Sphingomonadaceae</taxon>
        <taxon>Rhizorhapis</taxon>
    </lineage>
</organism>
<protein>
    <recommendedName>
        <fullName evidence="6">GDT1 family protein</fullName>
    </recommendedName>
</protein>
<comment type="caution">
    <text evidence="7">The sequence shown here is derived from an EMBL/GenBank/DDBJ whole genome shotgun (WGS) entry which is preliminary data.</text>
</comment>
<reference evidence="7 8" key="1">
    <citation type="submission" date="2020-08" db="EMBL/GenBank/DDBJ databases">
        <title>Genomic Encyclopedia of Type Strains, Phase IV (KMG-IV): sequencing the most valuable type-strain genomes for metagenomic binning, comparative biology and taxonomic classification.</title>
        <authorList>
            <person name="Goeker M."/>
        </authorList>
    </citation>
    <scope>NUCLEOTIDE SEQUENCE [LARGE SCALE GENOMIC DNA]</scope>
    <source>
        <strain evidence="7 8">DSM 7465</strain>
    </source>
</reference>
<feature type="transmembrane region" description="Helical" evidence="6">
    <location>
        <begin position="164"/>
        <end position="185"/>
    </location>
</feature>
<feature type="transmembrane region" description="Helical" evidence="6">
    <location>
        <begin position="93"/>
        <end position="111"/>
    </location>
</feature>